<reference evidence="4 5" key="1">
    <citation type="submission" date="2022-01" db="EMBL/GenBank/DDBJ databases">
        <title>Dethiosulfovibrio faecalis sp. nov., a novel proteolytic, non-sulfur-reducing bacterium isolated from a marine aquaculture solid waste bioreactor.</title>
        <authorList>
            <person name="Grabowski S."/>
            <person name="Apolinario E."/>
            <person name="Schneider N."/>
            <person name="Marshall C.W."/>
            <person name="Sowers K.R."/>
        </authorList>
    </citation>
    <scope>NUCLEOTIDE SEQUENCE [LARGE SCALE GENOMIC DNA]</scope>
    <source>
        <strain evidence="4 5">DSM 12537</strain>
    </source>
</reference>
<dbReference type="InterPro" id="IPR000160">
    <property type="entry name" value="GGDEF_dom"/>
</dbReference>
<keyword evidence="1" id="KW-0597">Phosphoprotein</keyword>
<dbReference type="PROSITE" id="PS50887">
    <property type="entry name" value="GGDEF"/>
    <property type="match status" value="1"/>
</dbReference>
<dbReference type="Pfam" id="PF00072">
    <property type="entry name" value="Response_reg"/>
    <property type="match status" value="1"/>
</dbReference>
<dbReference type="Gene3D" id="6.10.250.690">
    <property type="match status" value="1"/>
</dbReference>
<evidence type="ECO:0000256" key="1">
    <source>
        <dbReference type="PROSITE-ProRule" id="PRU00169"/>
    </source>
</evidence>
<dbReference type="InterPro" id="IPR043128">
    <property type="entry name" value="Rev_trsase/Diguanyl_cyclase"/>
</dbReference>
<dbReference type="EC" id="2.7.7.65" evidence="4"/>
<dbReference type="SUPFAM" id="SSF52172">
    <property type="entry name" value="CheY-like"/>
    <property type="match status" value="1"/>
</dbReference>
<feature type="domain" description="GGDEF" evidence="3">
    <location>
        <begin position="164"/>
        <end position="293"/>
    </location>
</feature>
<feature type="domain" description="Response regulatory" evidence="2">
    <location>
        <begin position="2"/>
        <end position="121"/>
    </location>
</feature>
<evidence type="ECO:0000313" key="4">
    <source>
        <dbReference type="EMBL" id="MCF4143626.1"/>
    </source>
</evidence>
<organism evidence="4 5">
    <name type="scientific">Dethiosulfovibrio marinus</name>
    <dbReference type="NCBI Taxonomy" id="133532"/>
    <lineage>
        <taxon>Bacteria</taxon>
        <taxon>Thermotogati</taxon>
        <taxon>Synergistota</taxon>
        <taxon>Synergistia</taxon>
        <taxon>Synergistales</taxon>
        <taxon>Dethiosulfovibrionaceae</taxon>
        <taxon>Dethiosulfovibrio</taxon>
    </lineage>
</organism>
<comment type="caution">
    <text evidence="4">The sequence shown here is derived from an EMBL/GenBank/DDBJ whole genome shotgun (WGS) entry which is preliminary data.</text>
</comment>
<dbReference type="PROSITE" id="PS50110">
    <property type="entry name" value="RESPONSE_REGULATORY"/>
    <property type="match status" value="1"/>
</dbReference>
<proteinExistence type="predicted"/>
<dbReference type="Pfam" id="PF00990">
    <property type="entry name" value="GGDEF"/>
    <property type="match status" value="1"/>
</dbReference>
<keyword evidence="5" id="KW-1185">Reference proteome</keyword>
<dbReference type="CDD" id="cd01949">
    <property type="entry name" value="GGDEF"/>
    <property type="match status" value="1"/>
</dbReference>
<dbReference type="EMBL" id="JAKGUD010000020">
    <property type="protein sequence ID" value="MCF4143626.1"/>
    <property type="molecule type" value="Genomic_DNA"/>
</dbReference>
<dbReference type="InterPro" id="IPR011006">
    <property type="entry name" value="CheY-like_superfamily"/>
</dbReference>
<accession>A0ABS9ETV3</accession>
<name>A0ABS9ETV3_9BACT</name>
<keyword evidence="4" id="KW-0808">Transferase</keyword>
<dbReference type="CDD" id="cd17574">
    <property type="entry name" value="REC_OmpR"/>
    <property type="match status" value="1"/>
</dbReference>
<evidence type="ECO:0000259" key="2">
    <source>
        <dbReference type="PROSITE" id="PS50110"/>
    </source>
</evidence>
<dbReference type="SMART" id="SM00267">
    <property type="entry name" value="GGDEF"/>
    <property type="match status" value="1"/>
</dbReference>
<dbReference type="Gene3D" id="3.30.70.270">
    <property type="match status" value="1"/>
</dbReference>
<dbReference type="SMART" id="SM00448">
    <property type="entry name" value="REC"/>
    <property type="match status" value="1"/>
</dbReference>
<dbReference type="NCBIfam" id="TIGR00254">
    <property type="entry name" value="GGDEF"/>
    <property type="match status" value="1"/>
</dbReference>
<protein>
    <submittedName>
        <fullName evidence="4">Diguanylate cyclase</fullName>
        <ecNumber evidence="4">2.7.7.65</ecNumber>
    </submittedName>
</protein>
<dbReference type="RefSeq" id="WP_236100386.1">
    <property type="nucleotide sequence ID" value="NZ_JAKGUD010000020.1"/>
</dbReference>
<dbReference type="InterPro" id="IPR029787">
    <property type="entry name" value="Nucleotide_cyclase"/>
</dbReference>
<keyword evidence="4" id="KW-0548">Nucleotidyltransferase</keyword>
<dbReference type="PANTHER" id="PTHR45138">
    <property type="entry name" value="REGULATORY COMPONENTS OF SENSORY TRANSDUCTION SYSTEM"/>
    <property type="match status" value="1"/>
</dbReference>
<dbReference type="Gene3D" id="3.40.50.2300">
    <property type="match status" value="1"/>
</dbReference>
<dbReference type="SUPFAM" id="SSF55073">
    <property type="entry name" value="Nucleotide cyclase"/>
    <property type="match status" value="1"/>
</dbReference>
<gene>
    <name evidence="4" type="ORF">L2W38_12485</name>
</gene>
<dbReference type="Proteomes" id="UP001200430">
    <property type="component" value="Unassembled WGS sequence"/>
</dbReference>
<dbReference type="GO" id="GO:0052621">
    <property type="term" value="F:diguanylate cyclase activity"/>
    <property type="evidence" value="ECO:0007669"/>
    <property type="project" value="UniProtKB-EC"/>
</dbReference>
<dbReference type="PANTHER" id="PTHR45138:SF9">
    <property type="entry name" value="DIGUANYLATE CYCLASE DGCM-RELATED"/>
    <property type="match status" value="1"/>
</dbReference>
<feature type="modified residue" description="4-aspartylphosphate" evidence="1">
    <location>
        <position position="52"/>
    </location>
</feature>
<evidence type="ECO:0000259" key="3">
    <source>
        <dbReference type="PROSITE" id="PS50887"/>
    </source>
</evidence>
<evidence type="ECO:0000313" key="5">
    <source>
        <dbReference type="Proteomes" id="UP001200430"/>
    </source>
</evidence>
<dbReference type="InterPro" id="IPR001789">
    <property type="entry name" value="Sig_transdc_resp-reg_receiver"/>
</dbReference>
<sequence>MRILVAEDDMTTRVMLESLLKKWGYDPVVVSDGEEAWKVLSGEEAPYLAVIDWLMPGLEGTEICRLVRERNRMNGKYQYIVLLTVQSEKEDVIRGLEAGADDYVVKPFDSQELRMRLSVAKRILELQEKLAFFANHDQLTKLLNRHALFERLSGEMARSDRERTSLSLGLLDLDHFKRVNDTYGHLAGDRVLRFIAKILCRELRPYDVVGRYGGEEFVMILPGASLQEGYRILDRIRERIGDRPLKLDDDQVELTVSMGLAEYRQGMTMDGLIALADEALYRAKDAGRDKVSF</sequence>
<dbReference type="InterPro" id="IPR050469">
    <property type="entry name" value="Diguanylate_Cyclase"/>
</dbReference>